<evidence type="ECO:0000256" key="1">
    <source>
        <dbReference type="ARBA" id="ARBA00022737"/>
    </source>
</evidence>
<evidence type="ECO:0000256" key="2">
    <source>
        <dbReference type="ARBA" id="ARBA00022803"/>
    </source>
</evidence>
<dbReference type="SMART" id="SM00028">
    <property type="entry name" value="TPR"/>
    <property type="match status" value="4"/>
</dbReference>
<dbReference type="Gene3D" id="2.60.120.620">
    <property type="entry name" value="q2cbj1_9rhob like domain"/>
    <property type="match status" value="1"/>
</dbReference>
<evidence type="ECO:0000313" key="5">
    <source>
        <dbReference type="Proteomes" id="UP000271705"/>
    </source>
</evidence>
<dbReference type="Gene3D" id="1.25.40.10">
    <property type="entry name" value="Tetratricopeptide repeat domain"/>
    <property type="match status" value="1"/>
</dbReference>
<comment type="caution">
    <text evidence="4">The sequence shown here is derived from an EMBL/GenBank/DDBJ whole genome shotgun (WGS) entry which is preliminary data.</text>
</comment>
<dbReference type="InterPro" id="IPR019734">
    <property type="entry name" value="TPR_rpt"/>
</dbReference>
<dbReference type="InterPro" id="IPR012668">
    <property type="entry name" value="CHP02466"/>
</dbReference>
<dbReference type="Pfam" id="PF13432">
    <property type="entry name" value="TPR_16"/>
    <property type="match status" value="2"/>
</dbReference>
<protein>
    <submittedName>
        <fullName evidence="4">Tetratricopeptide repeat protein</fullName>
    </submittedName>
</protein>
<dbReference type="InterPro" id="IPR011990">
    <property type="entry name" value="TPR-like_helical_dom_sf"/>
</dbReference>
<dbReference type="Proteomes" id="UP000271705">
    <property type="component" value="Unassembled WGS sequence"/>
</dbReference>
<dbReference type="SUPFAM" id="SSF48452">
    <property type="entry name" value="TPR-like"/>
    <property type="match status" value="1"/>
</dbReference>
<accession>A0A431UGQ1</accession>
<dbReference type="AlphaFoldDB" id="A0A431UGQ1"/>
<organism evidence="4 5">
    <name type="scientific">Stenotrophomonas maltophilia</name>
    <name type="common">Pseudomonas maltophilia</name>
    <name type="synonym">Xanthomonas maltophilia</name>
    <dbReference type="NCBI Taxonomy" id="40324"/>
    <lineage>
        <taxon>Bacteria</taxon>
        <taxon>Pseudomonadati</taxon>
        <taxon>Pseudomonadota</taxon>
        <taxon>Gammaproteobacteria</taxon>
        <taxon>Lysobacterales</taxon>
        <taxon>Lysobacteraceae</taxon>
        <taxon>Stenotrophomonas</taxon>
        <taxon>Stenotrophomonas maltophilia group</taxon>
    </lineage>
</organism>
<evidence type="ECO:0000313" key="4">
    <source>
        <dbReference type="EMBL" id="RTQ88773.1"/>
    </source>
</evidence>
<dbReference type="RefSeq" id="WP_126929302.1">
    <property type="nucleotide sequence ID" value="NZ_RXLZ01000032.1"/>
</dbReference>
<dbReference type="Pfam" id="PF13759">
    <property type="entry name" value="2OG-FeII_Oxy_5"/>
    <property type="match status" value="1"/>
</dbReference>
<dbReference type="PANTHER" id="PTHR45586:SF1">
    <property type="entry name" value="LIPOPOLYSACCHARIDE ASSEMBLY PROTEIN B"/>
    <property type="match status" value="1"/>
</dbReference>
<dbReference type="InterPro" id="IPR051012">
    <property type="entry name" value="CellSynth/LPSAsmb/PSIAsmb"/>
</dbReference>
<name>A0A431UGQ1_STEMA</name>
<reference evidence="4 5" key="1">
    <citation type="submission" date="2018-12" db="EMBL/GenBank/DDBJ databases">
        <authorList>
            <person name="Kartti S."/>
            <person name="Manni A."/>
            <person name="Chemao El Fihri M.W."/>
            <person name="Laamarti M."/>
            <person name="Temsamani L."/>
            <person name="El Jamali J.E."/>
            <person name="Ouadghiri M."/>
            <person name="Ibrahimi A."/>
            <person name="Filati-Maltouf A."/>
        </authorList>
    </citation>
    <scope>NUCLEOTIDE SEQUENCE [LARGE SCALE GENOMIC DNA]</scope>
    <source>
        <strain evidence="4 5">MDMC339</strain>
    </source>
</reference>
<feature type="repeat" description="TPR" evidence="3">
    <location>
        <begin position="110"/>
        <end position="143"/>
    </location>
</feature>
<evidence type="ECO:0000256" key="3">
    <source>
        <dbReference type="PROSITE-ProRule" id="PRU00339"/>
    </source>
</evidence>
<keyword evidence="2 3" id="KW-0802">TPR repeat</keyword>
<gene>
    <name evidence="4" type="ORF">EKL94_12150</name>
</gene>
<proteinExistence type="predicted"/>
<sequence length="429" mass="47170">METLDHVPDVALEREIAMLFLSGEKDRALLRLQDDPLAQTHPRLAFQLALLLIEIGDWIRAKRQLDRVLIMEPHFLPALRRRAALLAHEDDLTAAEEDFQRIVEIAPDEASAIANIGVILLRRGNHAAALPWLQRAATQSPTDVRIHHSLANALSGTGHHVPALDLFQRLTQGSRGNINLAADQAMALLRAGDAASAHARFLTLLAEHPDDQRCWTGRYLCASMLGLPEAPKLMDYPLLLRRIRTDLDTSGLIDAVLQLPSLRWEPAGKTTLGGLQSAMLDLSPPSPFHAFGQQVSSALHDHLLQLHDSTLDAPLDAWRLSLPSRWTLQAWATVLHGDGGHQDPHLHPAGRISGVLYLDAGNSAEGDGDLVFGHAPKDIDTAGEPHAHRHVARSGDMLLFPSWFLHHTTPYHGTRPRISLAFDLLPASL</sequence>
<dbReference type="PROSITE" id="PS50005">
    <property type="entry name" value="TPR"/>
    <property type="match status" value="1"/>
</dbReference>
<keyword evidence="1" id="KW-0677">Repeat</keyword>
<dbReference type="EMBL" id="RXLZ01000032">
    <property type="protein sequence ID" value="RTQ88773.1"/>
    <property type="molecule type" value="Genomic_DNA"/>
</dbReference>
<dbReference type="PANTHER" id="PTHR45586">
    <property type="entry name" value="TPR REPEAT-CONTAINING PROTEIN PA4667"/>
    <property type="match status" value="1"/>
</dbReference>